<proteinExistence type="predicted"/>
<dbReference type="Proteomes" id="UP000233398">
    <property type="component" value="Unassembled WGS sequence"/>
</dbReference>
<dbReference type="RefSeq" id="WP_101073071.1">
    <property type="nucleotide sequence ID" value="NZ_PISP01000002.1"/>
</dbReference>
<comment type="caution">
    <text evidence="1">The sequence shown here is derived from an EMBL/GenBank/DDBJ whole genome shotgun (WGS) entry which is preliminary data.</text>
</comment>
<name>A0A2N0VH62_9BACT</name>
<dbReference type="Gene3D" id="3.40.630.40">
    <property type="entry name" value="Zn-dependent exopeptidases"/>
    <property type="match status" value="1"/>
</dbReference>
<protein>
    <submittedName>
        <fullName evidence="1">N-formylglutamate amidohydrolase</fullName>
    </submittedName>
</protein>
<evidence type="ECO:0000313" key="2">
    <source>
        <dbReference type="Proteomes" id="UP000233398"/>
    </source>
</evidence>
<dbReference type="AlphaFoldDB" id="A0A2N0VH62"/>
<sequence>MENHLYPEIIISCEHAGNQIPVKYRHLFLKAADILSSHRGWDPGALGLALTVSDHLKVPLFKFNISRLLVEINRSEGHRRVFSEFSSVLSELDKQRLLESYYLPYRKSVEEKIGELNRSGKTVLHIGIHTFTPVFKNKTRNCDIGILYDPTRDFEKQYCKRLKQLLKENLPHLNILSNQPYKGVDDGLTSYLRSQINETQYLGIELEVNQRFLNRKNQFPKDTGRAIAHSIELSRLKAS</sequence>
<dbReference type="OrthoDB" id="9815326at2"/>
<reference evidence="1 2" key="1">
    <citation type="submission" date="2017-11" db="EMBL/GenBank/DDBJ databases">
        <title>Rhodohalobacter 15182 sp. nov., isolated from a salt lake.</title>
        <authorList>
            <person name="Han S."/>
        </authorList>
    </citation>
    <scope>NUCLEOTIDE SEQUENCE [LARGE SCALE GENOMIC DNA]</scope>
    <source>
        <strain evidence="1 2">15182</strain>
    </source>
</reference>
<dbReference type="Pfam" id="PF05013">
    <property type="entry name" value="FGase"/>
    <property type="match status" value="1"/>
</dbReference>
<keyword evidence="1" id="KW-0378">Hydrolase</keyword>
<dbReference type="EMBL" id="PISP01000002">
    <property type="protein sequence ID" value="PKD43530.1"/>
    <property type="molecule type" value="Genomic_DNA"/>
</dbReference>
<gene>
    <name evidence="1" type="ORF">CWD77_08135</name>
</gene>
<keyword evidence="2" id="KW-1185">Reference proteome</keyword>
<organism evidence="1 2">
    <name type="scientific">Rhodohalobacter barkolensis</name>
    <dbReference type="NCBI Taxonomy" id="2053187"/>
    <lineage>
        <taxon>Bacteria</taxon>
        <taxon>Pseudomonadati</taxon>
        <taxon>Balneolota</taxon>
        <taxon>Balneolia</taxon>
        <taxon>Balneolales</taxon>
        <taxon>Balneolaceae</taxon>
        <taxon>Rhodohalobacter</taxon>
    </lineage>
</organism>
<dbReference type="InterPro" id="IPR007709">
    <property type="entry name" value="N-FG_amidohydro"/>
</dbReference>
<accession>A0A2N0VH62</accession>
<dbReference type="GO" id="GO:0016787">
    <property type="term" value="F:hydrolase activity"/>
    <property type="evidence" value="ECO:0007669"/>
    <property type="project" value="UniProtKB-KW"/>
</dbReference>
<dbReference type="SUPFAM" id="SSF53187">
    <property type="entry name" value="Zn-dependent exopeptidases"/>
    <property type="match status" value="1"/>
</dbReference>
<evidence type="ECO:0000313" key="1">
    <source>
        <dbReference type="EMBL" id="PKD43530.1"/>
    </source>
</evidence>